<keyword evidence="3" id="KW-1185">Reference proteome</keyword>
<sequence>MADLPLTSDELWAAVHAERAALADDLTGLTPEQWATQSLCSQWSVREVVAHLTAAASTSRLAWIRSIVGARFRPAVHNQRRLVEHLGATPAETLERFRAVVTSTVAPSGHTAAWLGEVIVHGADIRRPLGIPHVPAPRAVSAVAIFFAGQDFAVNSRSAVKGLRLESTDGGFTTGAGPLVTGPTLALVLAMVGRASAYDDLSGPGVPELIRRSQAD</sequence>
<proteinExistence type="predicted"/>
<dbReference type="InterPro" id="IPR024344">
    <property type="entry name" value="MDMPI_metal-binding"/>
</dbReference>
<gene>
    <name evidence="2" type="ORF">NF556_20820</name>
</gene>
<feature type="domain" description="Mycothiol-dependent maleylpyruvate isomerase metal-binding" evidence="1">
    <location>
        <begin position="15"/>
        <end position="106"/>
    </location>
</feature>
<dbReference type="RefSeq" id="WP_252593231.1">
    <property type="nucleotide sequence ID" value="NZ_CP099489.1"/>
</dbReference>
<dbReference type="InterPro" id="IPR017517">
    <property type="entry name" value="Maleyloyr_isom"/>
</dbReference>
<dbReference type="NCBIfam" id="TIGR03083">
    <property type="entry name" value="maleylpyruvate isomerase family mycothiol-dependent enzyme"/>
    <property type="match status" value="1"/>
</dbReference>
<reference evidence="2" key="1">
    <citation type="submission" date="2022-06" db="EMBL/GenBank/DDBJ databases">
        <title>Ornithinimicrobium HY1793.</title>
        <authorList>
            <person name="Huang Y."/>
        </authorList>
    </citation>
    <scope>NUCLEOTIDE SEQUENCE</scope>
    <source>
        <strain evidence="2">HY1793</strain>
    </source>
</reference>
<dbReference type="Pfam" id="PF11716">
    <property type="entry name" value="MDMPI_N"/>
    <property type="match status" value="1"/>
</dbReference>
<dbReference type="Proteomes" id="UP001056455">
    <property type="component" value="Chromosome"/>
</dbReference>
<dbReference type="EMBL" id="CP099489">
    <property type="protein sequence ID" value="USQ79997.1"/>
    <property type="molecule type" value="Genomic_DNA"/>
</dbReference>
<organism evidence="2 3">
    <name type="scientific">Ornithinimicrobium faecis</name>
    <dbReference type="NCBI Taxonomy" id="2934158"/>
    <lineage>
        <taxon>Bacteria</taxon>
        <taxon>Bacillati</taxon>
        <taxon>Actinomycetota</taxon>
        <taxon>Actinomycetes</taxon>
        <taxon>Micrococcales</taxon>
        <taxon>Ornithinimicrobiaceae</taxon>
        <taxon>Ornithinimicrobium</taxon>
    </lineage>
</organism>
<evidence type="ECO:0000313" key="3">
    <source>
        <dbReference type="Proteomes" id="UP001056455"/>
    </source>
</evidence>
<dbReference type="SUPFAM" id="SSF109854">
    <property type="entry name" value="DinB/YfiT-like putative metalloenzymes"/>
    <property type="match status" value="1"/>
</dbReference>
<dbReference type="GO" id="GO:0016853">
    <property type="term" value="F:isomerase activity"/>
    <property type="evidence" value="ECO:0007669"/>
    <property type="project" value="UniProtKB-KW"/>
</dbReference>
<keyword evidence="2" id="KW-0413">Isomerase</keyword>
<protein>
    <submittedName>
        <fullName evidence="2">Maleylpyruvate isomerase family mycothiol-dependent enzyme</fullName>
    </submittedName>
</protein>
<evidence type="ECO:0000259" key="1">
    <source>
        <dbReference type="Pfam" id="PF11716"/>
    </source>
</evidence>
<dbReference type="Gene3D" id="1.20.120.450">
    <property type="entry name" value="dinb family like domain"/>
    <property type="match status" value="1"/>
</dbReference>
<evidence type="ECO:0000313" key="2">
    <source>
        <dbReference type="EMBL" id="USQ79997.1"/>
    </source>
</evidence>
<accession>A0ABY4YTU3</accession>
<dbReference type="InterPro" id="IPR034660">
    <property type="entry name" value="DinB/YfiT-like"/>
</dbReference>
<name>A0ABY4YTU3_9MICO</name>